<proteinExistence type="predicted"/>
<dbReference type="Pfam" id="PF13715">
    <property type="entry name" value="CarbopepD_reg_2"/>
    <property type="match status" value="1"/>
</dbReference>
<keyword evidence="2" id="KW-0121">Carboxypeptidase</keyword>
<feature type="chain" id="PRO_5020728108" evidence="1">
    <location>
        <begin position="21"/>
        <end position="355"/>
    </location>
</feature>
<evidence type="ECO:0000313" key="3">
    <source>
        <dbReference type="Proteomes" id="UP000294564"/>
    </source>
</evidence>
<dbReference type="AlphaFoldDB" id="A0A4R2P1I9"/>
<dbReference type="EMBL" id="SLXM01000001">
    <property type="protein sequence ID" value="TCP28549.1"/>
    <property type="molecule type" value="Genomic_DNA"/>
</dbReference>
<dbReference type="GO" id="GO:0004180">
    <property type="term" value="F:carboxypeptidase activity"/>
    <property type="evidence" value="ECO:0007669"/>
    <property type="project" value="UniProtKB-KW"/>
</dbReference>
<organism evidence="2 3">
    <name type="scientific">Tenacibaculum skagerrakense</name>
    <dbReference type="NCBI Taxonomy" id="186571"/>
    <lineage>
        <taxon>Bacteria</taxon>
        <taxon>Pseudomonadati</taxon>
        <taxon>Bacteroidota</taxon>
        <taxon>Flavobacteriia</taxon>
        <taxon>Flavobacteriales</taxon>
        <taxon>Flavobacteriaceae</taxon>
        <taxon>Tenacibaculum</taxon>
    </lineage>
</organism>
<feature type="signal peptide" evidence="1">
    <location>
        <begin position="1"/>
        <end position="20"/>
    </location>
</feature>
<dbReference type="Gene3D" id="2.60.40.1120">
    <property type="entry name" value="Carboxypeptidase-like, regulatory domain"/>
    <property type="match status" value="1"/>
</dbReference>
<gene>
    <name evidence="2" type="ORF">EV195_101729</name>
</gene>
<comment type="caution">
    <text evidence="2">The sequence shown here is derived from an EMBL/GenBank/DDBJ whole genome shotgun (WGS) entry which is preliminary data.</text>
</comment>
<keyword evidence="1" id="KW-0732">Signal</keyword>
<reference evidence="2 3" key="1">
    <citation type="submission" date="2019-03" db="EMBL/GenBank/DDBJ databases">
        <title>Genomic Encyclopedia of Type Strains, Phase IV (KMG-IV): sequencing the most valuable type-strain genomes for metagenomic binning, comparative biology and taxonomic classification.</title>
        <authorList>
            <person name="Goeker M."/>
        </authorList>
    </citation>
    <scope>NUCLEOTIDE SEQUENCE [LARGE SCALE GENOMIC DNA]</scope>
    <source>
        <strain evidence="2 3">DSM 14836</strain>
    </source>
</reference>
<accession>A0A4R2P1I9</accession>
<keyword evidence="2" id="KW-0378">Hydrolase</keyword>
<evidence type="ECO:0000313" key="2">
    <source>
        <dbReference type="EMBL" id="TCP28549.1"/>
    </source>
</evidence>
<evidence type="ECO:0000256" key="1">
    <source>
        <dbReference type="SAM" id="SignalP"/>
    </source>
</evidence>
<dbReference type="SUPFAM" id="SSF49464">
    <property type="entry name" value="Carboxypeptidase regulatory domain-like"/>
    <property type="match status" value="1"/>
</dbReference>
<dbReference type="Proteomes" id="UP000294564">
    <property type="component" value="Unassembled WGS sequence"/>
</dbReference>
<dbReference type="OrthoDB" id="8670144at2"/>
<dbReference type="RefSeq" id="WP_132792992.1">
    <property type="nucleotide sequence ID" value="NZ_SLXM01000001.1"/>
</dbReference>
<dbReference type="InterPro" id="IPR008969">
    <property type="entry name" value="CarboxyPept-like_regulatory"/>
</dbReference>
<protein>
    <submittedName>
        <fullName evidence="2">Carboxypeptidase-like protein</fullName>
    </submittedName>
</protein>
<keyword evidence="2" id="KW-0645">Protease</keyword>
<name>A0A4R2P1I9_9FLAO</name>
<keyword evidence="3" id="KW-1185">Reference proteome</keyword>
<sequence>MKAIPLILFCFLTLSILAQKTITGKVIDNNNNPLEGASVFLNNTTIGTISNENGEFELRAPNDNYTLVIYFMGFKTIQKPITLEKDEYVTVQLEEDNELLNEVALDINPKNNFKDFKRFRQAFIGNTNFAQGCEVLNPEVLKYYLNSRTNKLTVKAKKPIEILNSKLGYKIYYDLVKFTADAKATSFYGHARYVALKGTKRQQKRWEKNRLKAYNGSLLHFFRSLYMANVQEEGFVINQFKKQKIILKNGEKTKNIPLKQNLNYDDLVFRMKGKTFLNFNFWLEVIYKKEKEELNYRRFGKRLNQQESTIQLLEKPIEILPSGKLVNPLGIFTEQYWAYEKMGDLLPTDYQPKKE</sequence>